<feature type="transmembrane region" description="Helical" evidence="1">
    <location>
        <begin position="54"/>
        <end position="70"/>
    </location>
</feature>
<organism evidence="2">
    <name type="scientific">Octopus bimaculoides</name>
    <name type="common">California two-spotted octopus</name>
    <dbReference type="NCBI Taxonomy" id="37653"/>
    <lineage>
        <taxon>Eukaryota</taxon>
        <taxon>Metazoa</taxon>
        <taxon>Spiralia</taxon>
        <taxon>Lophotrochozoa</taxon>
        <taxon>Mollusca</taxon>
        <taxon>Cephalopoda</taxon>
        <taxon>Coleoidea</taxon>
        <taxon>Octopodiformes</taxon>
        <taxon>Octopoda</taxon>
        <taxon>Incirrata</taxon>
        <taxon>Octopodidae</taxon>
        <taxon>Octopus</taxon>
    </lineage>
</organism>
<keyword evidence="1" id="KW-0472">Membrane</keyword>
<dbReference type="EMBL" id="KQ426740">
    <property type="protein sequence ID" value="KOF67879.1"/>
    <property type="molecule type" value="Genomic_DNA"/>
</dbReference>
<protein>
    <submittedName>
        <fullName evidence="2">Uncharacterized protein</fullName>
    </submittedName>
</protein>
<evidence type="ECO:0000313" key="2">
    <source>
        <dbReference type="EMBL" id="KOF67879.1"/>
    </source>
</evidence>
<keyword evidence="1" id="KW-1133">Transmembrane helix</keyword>
<sequence length="84" mass="9652">MLPLNPLLDILTPSPSVHLFHSSIRYNCTIYNNVREILICSLNTRFSLVMEEDLVDLLTILLPLILLIILNKLSRFQGDMNTEI</sequence>
<gene>
    <name evidence="2" type="ORF">OCBIM_22008705mg</name>
</gene>
<proteinExistence type="predicted"/>
<dbReference type="AlphaFoldDB" id="A0A0L8FT69"/>
<evidence type="ECO:0000256" key="1">
    <source>
        <dbReference type="SAM" id="Phobius"/>
    </source>
</evidence>
<accession>A0A0L8FT69</accession>
<name>A0A0L8FT69_OCTBM</name>
<reference evidence="2" key="1">
    <citation type="submission" date="2015-07" db="EMBL/GenBank/DDBJ databases">
        <title>MeaNS - Measles Nucleotide Surveillance Program.</title>
        <authorList>
            <person name="Tran T."/>
            <person name="Druce J."/>
        </authorList>
    </citation>
    <scope>NUCLEOTIDE SEQUENCE</scope>
    <source>
        <strain evidence="2">UCB-OBI-ISO-001</strain>
        <tissue evidence="2">Gonad</tissue>
    </source>
</reference>
<keyword evidence="1" id="KW-0812">Transmembrane</keyword>